<dbReference type="PROSITE" id="PS01124">
    <property type="entry name" value="HTH_ARAC_FAMILY_2"/>
    <property type="match status" value="1"/>
</dbReference>
<keyword evidence="2" id="KW-0238">DNA-binding</keyword>
<proteinExistence type="predicted"/>
<evidence type="ECO:0000313" key="5">
    <source>
        <dbReference type="EMBL" id="UXP32756.1"/>
    </source>
</evidence>
<keyword evidence="6" id="KW-1185">Reference proteome</keyword>
<dbReference type="InterPro" id="IPR013096">
    <property type="entry name" value="Cupin_2"/>
</dbReference>
<gene>
    <name evidence="5" type="ORF">N6H18_02110</name>
</gene>
<dbReference type="Pfam" id="PF07883">
    <property type="entry name" value="Cupin_2"/>
    <property type="match status" value="1"/>
</dbReference>
<keyword evidence="1" id="KW-0805">Transcription regulation</keyword>
<dbReference type="Proteomes" id="UP001065174">
    <property type="component" value="Chromosome"/>
</dbReference>
<sequence length="343" mass="39654">MNKIKQDTLSFMGENGAVFYADTCLPLVDATERGKVEFKALARHHYPGERLTQDTEGLNTIGYWSANEPQDWGLDWHRNEGLEFHFLESGIMPYSIEKHEMELLPGDFTITRPWQQHKVGNPEVGIGKFFWIIIDVGVRRPHQPWVWPDWVVLSDVDLQRLNMLLRHNEQPVWKATNEIKACFKHINHTLHQDVNGSSSSRLRLHINELLILLLDMFDRGKMELNEALTNSMRSAKQFLSELSNNLAHPWTIEEMAASSGLGVTRFTHHCKQLTNLTPMQLLTQKRLKWAKSLLIENKEMSATQVAFTCGFATSQYFSTVFKKHENCSPQDYRMKIVAQSTYN</sequence>
<protein>
    <submittedName>
        <fullName evidence="5">AraC family transcriptional regulator</fullName>
    </submittedName>
</protein>
<feature type="domain" description="HTH araC/xylS-type" evidence="4">
    <location>
        <begin position="236"/>
        <end position="335"/>
    </location>
</feature>
<evidence type="ECO:0000256" key="1">
    <source>
        <dbReference type="ARBA" id="ARBA00023015"/>
    </source>
</evidence>
<keyword evidence="3" id="KW-0804">Transcription</keyword>
<dbReference type="SMART" id="SM00342">
    <property type="entry name" value="HTH_ARAC"/>
    <property type="match status" value="1"/>
</dbReference>
<accession>A0ABY6CQF9</accession>
<dbReference type="Pfam" id="PF12833">
    <property type="entry name" value="HTH_18"/>
    <property type="match status" value="1"/>
</dbReference>
<name>A0ABY6CQF9_9BACT</name>
<dbReference type="InterPro" id="IPR037923">
    <property type="entry name" value="HTH-like"/>
</dbReference>
<evidence type="ECO:0000256" key="2">
    <source>
        <dbReference type="ARBA" id="ARBA00023125"/>
    </source>
</evidence>
<dbReference type="PANTHER" id="PTHR43280:SF2">
    <property type="entry name" value="HTH-TYPE TRANSCRIPTIONAL REGULATOR EXSA"/>
    <property type="match status" value="1"/>
</dbReference>
<dbReference type="Gene3D" id="1.10.10.60">
    <property type="entry name" value="Homeodomain-like"/>
    <property type="match status" value="2"/>
</dbReference>
<reference evidence="5" key="1">
    <citation type="submission" date="2022-09" db="EMBL/GenBank/DDBJ databases">
        <title>Comparative genomics and taxonomic characterization of three novel marine species of genus Reichenbachiella exhibiting antioxidant and polysaccharide degradation activities.</title>
        <authorList>
            <person name="Muhammad N."/>
            <person name="Lee Y.-J."/>
            <person name="Ko J."/>
            <person name="Kim S.-G."/>
        </authorList>
    </citation>
    <scope>NUCLEOTIDE SEQUENCE</scope>
    <source>
        <strain evidence="5">BKB1-1</strain>
    </source>
</reference>
<dbReference type="InterPro" id="IPR018060">
    <property type="entry name" value="HTH_AraC"/>
</dbReference>
<organism evidence="5 6">
    <name type="scientific">Reichenbachiella agarivorans</name>
    <dbReference type="NCBI Taxonomy" id="2979464"/>
    <lineage>
        <taxon>Bacteria</taxon>
        <taxon>Pseudomonadati</taxon>
        <taxon>Bacteroidota</taxon>
        <taxon>Cytophagia</taxon>
        <taxon>Cytophagales</taxon>
        <taxon>Reichenbachiellaceae</taxon>
        <taxon>Reichenbachiella</taxon>
    </lineage>
</organism>
<evidence type="ECO:0000256" key="3">
    <source>
        <dbReference type="ARBA" id="ARBA00023163"/>
    </source>
</evidence>
<evidence type="ECO:0000259" key="4">
    <source>
        <dbReference type="PROSITE" id="PS01124"/>
    </source>
</evidence>
<dbReference type="EMBL" id="CP106679">
    <property type="protein sequence ID" value="UXP32756.1"/>
    <property type="molecule type" value="Genomic_DNA"/>
</dbReference>
<dbReference type="RefSeq" id="WP_262310191.1">
    <property type="nucleotide sequence ID" value="NZ_CP106679.1"/>
</dbReference>
<evidence type="ECO:0000313" key="6">
    <source>
        <dbReference type="Proteomes" id="UP001065174"/>
    </source>
</evidence>
<dbReference type="SUPFAM" id="SSF51215">
    <property type="entry name" value="Regulatory protein AraC"/>
    <property type="match status" value="1"/>
</dbReference>
<dbReference type="PANTHER" id="PTHR43280">
    <property type="entry name" value="ARAC-FAMILY TRANSCRIPTIONAL REGULATOR"/>
    <property type="match status" value="1"/>
</dbReference>
<dbReference type="InterPro" id="IPR009057">
    <property type="entry name" value="Homeodomain-like_sf"/>
</dbReference>
<dbReference type="SUPFAM" id="SSF46689">
    <property type="entry name" value="Homeodomain-like"/>
    <property type="match status" value="1"/>
</dbReference>